<evidence type="ECO:0008006" key="4">
    <source>
        <dbReference type="Google" id="ProtNLM"/>
    </source>
</evidence>
<name>A0ABM6TKX6_9CAUL</name>
<dbReference type="Proteomes" id="UP000240527">
    <property type="component" value="Chromosome"/>
</dbReference>
<keyword evidence="1" id="KW-0732">Signal</keyword>
<evidence type="ECO:0000256" key="1">
    <source>
        <dbReference type="SAM" id="SignalP"/>
    </source>
</evidence>
<organism evidence="2 3">
    <name type="scientific">Caulobacter segnis</name>
    <dbReference type="NCBI Taxonomy" id="88688"/>
    <lineage>
        <taxon>Bacteria</taxon>
        <taxon>Pseudomonadati</taxon>
        <taxon>Pseudomonadota</taxon>
        <taxon>Alphaproteobacteria</taxon>
        <taxon>Caulobacterales</taxon>
        <taxon>Caulobacteraceae</taxon>
        <taxon>Caulobacter</taxon>
    </lineage>
</organism>
<reference evidence="2 3" key="1">
    <citation type="journal article" date="2015" name="Biotechnol. Bioeng.">
        <title>Genome sequence and phenotypic characterization of Caulobacter segnis.</title>
        <authorList>
            <person name="Patel S."/>
            <person name="Fletcher B."/>
            <person name="Scott D.C."/>
            <person name="Ely B."/>
        </authorList>
    </citation>
    <scope>NUCLEOTIDE SEQUENCE [LARGE SCALE GENOMIC DNA]</scope>
    <source>
        <strain evidence="2 3">TK0059</strain>
    </source>
</reference>
<accession>A0ABM6TKX6</accession>
<feature type="chain" id="PRO_5045355110" description="Invasion associated locus B family protein" evidence="1">
    <location>
        <begin position="30"/>
        <end position="144"/>
    </location>
</feature>
<sequence>MSKIAHIARAALVGLAISAPLALSGPAAAQDAPAAQAAKPAKPTRQCFYLSDWRGWTAPDKDTLYLKVRGKDVYKVDLAYGSNQLTWPGTHLVSIVRGVDSVCNPLDLDLRVSDGFGMAIPIRAKTITKLTPEQVAAIPKKYQP</sequence>
<evidence type="ECO:0000313" key="3">
    <source>
        <dbReference type="Proteomes" id="UP000240527"/>
    </source>
</evidence>
<proteinExistence type="predicted"/>
<feature type="signal peptide" evidence="1">
    <location>
        <begin position="1"/>
        <end position="29"/>
    </location>
</feature>
<protein>
    <recommendedName>
        <fullName evidence="4">Invasion associated locus B family protein</fullName>
    </recommendedName>
</protein>
<dbReference type="EMBL" id="CP027850">
    <property type="protein sequence ID" value="AVQ03906.1"/>
    <property type="molecule type" value="Genomic_DNA"/>
</dbReference>
<gene>
    <name evidence="2" type="ORF">B7G68_19895</name>
</gene>
<dbReference type="Pfam" id="PF20101">
    <property type="entry name" value="DUF6491"/>
    <property type="match status" value="1"/>
</dbReference>
<dbReference type="InterPro" id="IPR045500">
    <property type="entry name" value="DUF6491"/>
</dbReference>
<keyword evidence="3" id="KW-1185">Reference proteome</keyword>
<evidence type="ECO:0000313" key="2">
    <source>
        <dbReference type="EMBL" id="AVQ03906.1"/>
    </source>
</evidence>
<dbReference type="RefSeq" id="WP_013080956.1">
    <property type="nucleotide sequence ID" value="NZ_CP027850.1"/>
</dbReference>